<dbReference type="OrthoDB" id="344301at2"/>
<keyword evidence="8" id="KW-1185">Reference proteome</keyword>
<feature type="chain" id="PRO_5009290842" evidence="6">
    <location>
        <begin position="27"/>
        <end position="494"/>
    </location>
</feature>
<evidence type="ECO:0000256" key="5">
    <source>
        <dbReference type="SAM" id="MobiDB-lite"/>
    </source>
</evidence>
<evidence type="ECO:0000256" key="3">
    <source>
        <dbReference type="ARBA" id="ARBA00022801"/>
    </source>
</evidence>
<dbReference type="SMART" id="SM00191">
    <property type="entry name" value="Int_alpha"/>
    <property type="match status" value="6"/>
</dbReference>
<dbReference type="EMBL" id="FNVU01000004">
    <property type="protein sequence ID" value="SEG26420.1"/>
    <property type="molecule type" value="Genomic_DNA"/>
</dbReference>
<gene>
    <name evidence="7" type="ORF">SAMN05216223_104101</name>
</gene>
<proteinExistence type="predicted"/>
<accession>A0A1H5YRH9</accession>
<keyword evidence="3" id="KW-0378">Hydrolase</keyword>
<protein>
    <submittedName>
        <fullName evidence="7">FG-GAP repeat-containing protein</fullName>
    </submittedName>
</protein>
<dbReference type="AlphaFoldDB" id="A0A1H5YRH9"/>
<dbReference type="InterPro" id="IPR000413">
    <property type="entry name" value="Integrin_alpha"/>
</dbReference>
<dbReference type="RefSeq" id="WP_103885409.1">
    <property type="nucleotide sequence ID" value="NZ_FNVU01000004.1"/>
</dbReference>
<keyword evidence="2" id="KW-0677">Repeat</keyword>
<evidence type="ECO:0000313" key="7">
    <source>
        <dbReference type="EMBL" id="SEG26420.1"/>
    </source>
</evidence>
<dbReference type="SUPFAM" id="SSF69318">
    <property type="entry name" value="Integrin alpha N-terminal domain"/>
    <property type="match status" value="1"/>
</dbReference>
<dbReference type="GO" id="GO:0008305">
    <property type="term" value="C:integrin complex"/>
    <property type="evidence" value="ECO:0007669"/>
    <property type="project" value="InterPro"/>
</dbReference>
<dbReference type="GO" id="GO:0016787">
    <property type="term" value="F:hydrolase activity"/>
    <property type="evidence" value="ECO:0007669"/>
    <property type="project" value="UniProtKB-KW"/>
</dbReference>
<sequence length="494" mass="48466">MHRSFTAAAVLGVLAAALAVPASASADSAVPYKGANTAAVQDDFNGDGYRDVAVGAPSAANGQVESAGGVVVLYGSATGVTASSQRTVITQATAGIPGDPEPWDRFGRTVATGDLDGDGYADLIVGIPDEAVGAEAGRGTVTVVWGGPSGLKGGATISVPSGYSVAGDNDCGFGGSLAVGDINGDGHPDLAVGSNCEGAVYTGPFGRDGKAAAVRSQFSTGMSRGVVMGDVNGDGKAELFWLSGPEDGNIRGPVYLDNGLSGNANRAVRFTLAHGFLGQVGDVNGDGYGDLVTGISDFSEPADPSGPHLGGEIEVLYGGPNGIAPDQAPHVYDQDTAGVPGAGEQGDGFGYGLSVGDTNGDGYDDVLVGSPGEAVGSIRNAGQATLLLGSAAGLTGAGSVGYQQNVTGVPGAAETDDFFGAAVHLADVNKDGKADAFVGIPGEDASGCIWIARGTSTSPAISGSLNLGGATAGVPSLDAGQWGFGTSFTSPNAE</sequence>
<feature type="region of interest" description="Disordered" evidence="5">
    <location>
        <begin position="318"/>
        <end position="344"/>
    </location>
</feature>
<dbReference type="Pfam" id="PF13517">
    <property type="entry name" value="FG-GAP_3"/>
    <property type="match status" value="1"/>
</dbReference>
<reference evidence="7 8" key="1">
    <citation type="submission" date="2016-10" db="EMBL/GenBank/DDBJ databases">
        <authorList>
            <person name="de Groot N.N."/>
        </authorList>
    </citation>
    <scope>NUCLEOTIDE SEQUENCE [LARGE SCALE GENOMIC DNA]</scope>
    <source>
        <strain evidence="7 8">CGMCC 4.2023</strain>
    </source>
</reference>
<feature type="signal peptide" evidence="6">
    <location>
        <begin position="1"/>
        <end position="26"/>
    </location>
</feature>
<dbReference type="InterPro" id="IPR013517">
    <property type="entry name" value="FG-GAP"/>
</dbReference>
<dbReference type="InterPro" id="IPR013519">
    <property type="entry name" value="Int_alpha_beta-p"/>
</dbReference>
<name>A0A1H5YRH9_9ACTN</name>
<evidence type="ECO:0000313" key="8">
    <source>
        <dbReference type="Proteomes" id="UP000236754"/>
    </source>
</evidence>
<dbReference type="GO" id="GO:0007155">
    <property type="term" value="P:cell adhesion"/>
    <property type="evidence" value="ECO:0007669"/>
    <property type="project" value="InterPro"/>
</dbReference>
<dbReference type="PROSITE" id="PS51470">
    <property type="entry name" value="FG_GAP"/>
    <property type="match status" value="5"/>
</dbReference>
<dbReference type="PANTHER" id="PTHR23221">
    <property type="entry name" value="GLYCOSYLPHOSPHATIDYLINOSITOL PHOSPHOLIPASE D"/>
    <property type="match status" value="1"/>
</dbReference>
<dbReference type="Gene3D" id="2.130.10.130">
    <property type="entry name" value="Integrin alpha, N-terminal"/>
    <property type="match status" value="3"/>
</dbReference>
<dbReference type="InterPro" id="IPR028994">
    <property type="entry name" value="Integrin_alpha_N"/>
</dbReference>
<evidence type="ECO:0000256" key="2">
    <source>
        <dbReference type="ARBA" id="ARBA00022737"/>
    </source>
</evidence>
<keyword evidence="1 6" id="KW-0732">Signal</keyword>
<dbReference type="PANTHER" id="PTHR23221:SF7">
    <property type="entry name" value="PHOSPHATIDYLINOSITOL-GLYCAN-SPECIFIC PHOSPHOLIPASE D"/>
    <property type="match status" value="1"/>
</dbReference>
<evidence type="ECO:0000256" key="4">
    <source>
        <dbReference type="ARBA" id="ARBA00023180"/>
    </source>
</evidence>
<dbReference type="Pfam" id="PF01839">
    <property type="entry name" value="FG-GAP"/>
    <property type="match status" value="4"/>
</dbReference>
<keyword evidence="4" id="KW-0325">Glycoprotein</keyword>
<dbReference type="Proteomes" id="UP000236754">
    <property type="component" value="Unassembled WGS sequence"/>
</dbReference>
<organism evidence="7 8">
    <name type="scientific">Actinacidiphila yanglinensis</name>
    <dbReference type="NCBI Taxonomy" id="310779"/>
    <lineage>
        <taxon>Bacteria</taxon>
        <taxon>Bacillati</taxon>
        <taxon>Actinomycetota</taxon>
        <taxon>Actinomycetes</taxon>
        <taxon>Kitasatosporales</taxon>
        <taxon>Streptomycetaceae</taxon>
        <taxon>Actinacidiphila</taxon>
    </lineage>
</organism>
<dbReference type="PRINTS" id="PR01185">
    <property type="entry name" value="INTEGRINA"/>
</dbReference>
<evidence type="ECO:0000256" key="1">
    <source>
        <dbReference type="ARBA" id="ARBA00022729"/>
    </source>
</evidence>
<evidence type="ECO:0000256" key="6">
    <source>
        <dbReference type="SAM" id="SignalP"/>
    </source>
</evidence>